<name>A0A0P9NX28_9PSED</name>
<sequence length="367" mass="40639">MAPKRVVPGRHCPNCKCYGRHRNGSAADQSTIDGGFMDYVKLGNTGLDISRLCLGCMTFGEPDAGTHPWTLGEEASRPIIKHAVEQGINFFDTANSYSAGTSETIVGKLLKEFTRRDETVIATKVFFPANMWEGSTRPNEKGLSRKAIMSSIDASLTRLGTDYVDLYQIHRWDYDTPIEETMEALHDVVKAGKARYIGASSMYAWQFAKAQQVATAHGWSRFVSMQNYLNLVYREEEREMIPLCIDQGVGLMPWSPMARGRLTRPHGQQTERTRTDVSGQSFYEATEKEDGRVIDAVEQLAAERGVPMAQIALAWVLAKRGVSAPIVGASKAMQLDDAIAALQLVLSDEDIKRLEAPYVPHAVTGFV</sequence>
<protein>
    <submittedName>
        <fullName evidence="3">Aldo/keto reductase</fullName>
    </submittedName>
</protein>
<dbReference type="InterPro" id="IPR036812">
    <property type="entry name" value="NAD(P)_OxRdtase_dom_sf"/>
</dbReference>
<dbReference type="PANTHER" id="PTHR43364:SF4">
    <property type="entry name" value="NAD(P)-LINKED OXIDOREDUCTASE SUPERFAMILY PROTEIN"/>
    <property type="match status" value="1"/>
</dbReference>
<dbReference type="FunFam" id="3.20.20.100:FF:000004">
    <property type="entry name" value="Oxidoreductase, aldo/keto reductase"/>
    <property type="match status" value="1"/>
</dbReference>
<dbReference type="AlphaFoldDB" id="A0A0P9NX28"/>
<evidence type="ECO:0000256" key="1">
    <source>
        <dbReference type="ARBA" id="ARBA00023002"/>
    </source>
</evidence>
<dbReference type="GO" id="GO:0005829">
    <property type="term" value="C:cytosol"/>
    <property type="evidence" value="ECO:0007669"/>
    <property type="project" value="TreeGrafter"/>
</dbReference>
<comment type="caution">
    <text evidence="3">The sequence shown here is derived from an EMBL/GenBank/DDBJ whole genome shotgun (WGS) entry which is preliminary data.</text>
</comment>
<dbReference type="Gene3D" id="3.20.20.100">
    <property type="entry name" value="NADP-dependent oxidoreductase domain"/>
    <property type="match status" value="1"/>
</dbReference>
<dbReference type="SUPFAM" id="SSF51430">
    <property type="entry name" value="NAD(P)-linked oxidoreductase"/>
    <property type="match status" value="1"/>
</dbReference>
<keyword evidence="1" id="KW-0560">Oxidoreductase</keyword>
<dbReference type="Proteomes" id="UP000051335">
    <property type="component" value="Unassembled WGS sequence"/>
</dbReference>
<feature type="domain" description="NADP-dependent oxidoreductase" evidence="2">
    <location>
        <begin position="51"/>
        <end position="356"/>
    </location>
</feature>
<proteinExistence type="predicted"/>
<dbReference type="InterPro" id="IPR050523">
    <property type="entry name" value="AKR_Detox_Biosynth"/>
</dbReference>
<gene>
    <name evidence="3" type="ORF">ALO75_04024</name>
</gene>
<reference evidence="3 4" key="1">
    <citation type="submission" date="2015-09" db="EMBL/GenBank/DDBJ databases">
        <title>Genome announcement of multiple Pseudomonas syringae strains.</title>
        <authorList>
            <person name="Thakur S."/>
            <person name="Wang P.W."/>
            <person name="Gong Y."/>
            <person name="Weir B.S."/>
            <person name="Guttman D.S."/>
        </authorList>
    </citation>
    <scope>NUCLEOTIDE SEQUENCE [LARGE SCALE GENOMIC DNA]</scope>
    <source>
        <strain evidence="3 4">ICMP17001</strain>
    </source>
</reference>
<dbReference type="CDD" id="cd19079">
    <property type="entry name" value="AKR_EcYajO-like"/>
    <property type="match status" value="1"/>
</dbReference>
<dbReference type="PATRIC" id="fig|317659.3.peg.66"/>
<organism evidence="3 4">
    <name type="scientific">Pseudomonas syringae pv. coryli</name>
    <dbReference type="NCBI Taxonomy" id="317659"/>
    <lineage>
        <taxon>Bacteria</taxon>
        <taxon>Pseudomonadati</taxon>
        <taxon>Pseudomonadota</taxon>
        <taxon>Gammaproteobacteria</taxon>
        <taxon>Pseudomonadales</taxon>
        <taxon>Pseudomonadaceae</taxon>
        <taxon>Pseudomonas</taxon>
    </lineage>
</organism>
<evidence type="ECO:0000313" key="3">
    <source>
        <dbReference type="EMBL" id="KPX02174.1"/>
    </source>
</evidence>
<dbReference type="GO" id="GO:0016491">
    <property type="term" value="F:oxidoreductase activity"/>
    <property type="evidence" value="ECO:0007669"/>
    <property type="project" value="UniProtKB-KW"/>
</dbReference>
<evidence type="ECO:0000259" key="2">
    <source>
        <dbReference type="Pfam" id="PF00248"/>
    </source>
</evidence>
<dbReference type="PANTHER" id="PTHR43364">
    <property type="entry name" value="NADH-SPECIFIC METHYLGLYOXAL REDUCTASE-RELATED"/>
    <property type="match status" value="1"/>
</dbReference>
<dbReference type="InterPro" id="IPR023210">
    <property type="entry name" value="NADP_OxRdtase_dom"/>
</dbReference>
<accession>A0A0P9NX28</accession>
<dbReference type="EMBL" id="LJQC01000366">
    <property type="protein sequence ID" value="KPX02174.1"/>
    <property type="molecule type" value="Genomic_DNA"/>
</dbReference>
<dbReference type="Pfam" id="PF00248">
    <property type="entry name" value="Aldo_ket_red"/>
    <property type="match status" value="1"/>
</dbReference>
<evidence type="ECO:0000313" key="4">
    <source>
        <dbReference type="Proteomes" id="UP000051335"/>
    </source>
</evidence>
<keyword evidence="4" id="KW-1185">Reference proteome</keyword>